<evidence type="ECO:0000259" key="6">
    <source>
        <dbReference type="PROSITE" id="PS51635"/>
    </source>
</evidence>
<dbReference type="InterPro" id="IPR002641">
    <property type="entry name" value="PNPLA_dom"/>
</dbReference>
<evidence type="ECO:0000256" key="1">
    <source>
        <dbReference type="ARBA" id="ARBA00022801"/>
    </source>
</evidence>
<dbReference type="EMBL" id="FO082274">
    <property type="protein sequence ID" value="CCO16631.1"/>
    <property type="molecule type" value="Genomic_DNA"/>
</dbReference>
<dbReference type="eggNOG" id="KOG4231">
    <property type="taxonomic scope" value="Eukaryota"/>
</dbReference>
<dbReference type="STRING" id="41875.K8EF18"/>
<dbReference type="RefSeq" id="XP_007513073.1">
    <property type="nucleotide sequence ID" value="XM_007513011.1"/>
</dbReference>
<accession>K8EF18</accession>
<sequence>MDGKQESFIESSLRGGPKVFVVGTIVSKYPSSPYIFRNYQYPETAEDENHGRYAMPGSCKHLMWHCLRASSAAPYYLADFSLGDEKWQDGAVTCNNPAMMGIMEARRLWPDRQIECVVSVGTGEVPRVKRKDASSFHRLIDASEVMLESSCNVERVDEALGTLLPLIPETKYFRFNPVDSRCDIDLDEIDKQALKRLREATDEYVKSENERFGELCQLLQPDALDEEIAAVIATGLGSKKGVLVIEAQRYENEFAAKTDIVEEFCALRSIPFARIDTSSSYNPDNTGFSFGKNGATSKKSNNNDNSHAHAEDNNTIRSRNGSSGSNRNKTGGEEELLDDTNVAIENLNAQFRRIGANAGVIHLNCVSDLEGIVLRWQHDITAIAEPSAVANLFIECAKYPSKQSQKFTSLYEMCSSVPSVEVEGVLHTFIGKHLQADSNDGQLGAYLFKRTIPLEYLSDYTASKLIGMWKDKIIVSQASIGADLLEALLDAGAKAIVAPSNEDPDNFISAGADGDDILQFFAAFYHALYVVGADAPAASSAACMIQPSCSYFRCHVRVRGSTVELKPGEEVRKVATPKKAAQEQQN</sequence>
<evidence type="ECO:0000256" key="4">
    <source>
        <dbReference type="PROSITE-ProRule" id="PRU01161"/>
    </source>
</evidence>
<name>K8EF18_9CHLO</name>
<dbReference type="GO" id="GO:0016042">
    <property type="term" value="P:lipid catabolic process"/>
    <property type="evidence" value="ECO:0007669"/>
    <property type="project" value="UniProtKB-KW"/>
</dbReference>
<dbReference type="GO" id="GO:0006631">
    <property type="term" value="P:fatty acid metabolic process"/>
    <property type="evidence" value="ECO:0007669"/>
    <property type="project" value="TreeGrafter"/>
</dbReference>
<dbReference type="InterPro" id="IPR016035">
    <property type="entry name" value="Acyl_Trfase/lysoPLipase"/>
</dbReference>
<comment type="caution">
    <text evidence="4">Lacks conserved residue(s) required for the propagation of feature annotation.</text>
</comment>
<dbReference type="PROSITE" id="PS51635">
    <property type="entry name" value="PNPLA"/>
    <property type="match status" value="1"/>
</dbReference>
<dbReference type="KEGG" id="bpg:Bathy05g01420"/>
<proteinExistence type="predicted"/>
<dbReference type="OrthoDB" id="498528at2759"/>
<feature type="compositionally biased region" description="Polar residues" evidence="5">
    <location>
        <begin position="283"/>
        <end position="305"/>
    </location>
</feature>
<evidence type="ECO:0000256" key="3">
    <source>
        <dbReference type="ARBA" id="ARBA00023098"/>
    </source>
</evidence>
<keyword evidence="1" id="KW-0378">Hydrolase</keyword>
<dbReference type="Proteomes" id="UP000198341">
    <property type="component" value="Chromosome 5"/>
</dbReference>
<dbReference type="PANTHER" id="PTHR24185:SF1">
    <property type="entry name" value="CALCIUM-INDEPENDENT PHOSPHOLIPASE A2-GAMMA"/>
    <property type="match status" value="1"/>
</dbReference>
<dbReference type="GeneID" id="19015645"/>
<reference evidence="7 8" key="1">
    <citation type="submission" date="2011-10" db="EMBL/GenBank/DDBJ databases">
        <authorList>
            <person name="Genoscope - CEA"/>
        </authorList>
    </citation>
    <scope>NUCLEOTIDE SEQUENCE [LARGE SCALE GENOMIC DNA]</scope>
    <source>
        <strain evidence="7 8">RCC 1105</strain>
    </source>
</reference>
<keyword evidence="8" id="KW-1185">Reference proteome</keyword>
<evidence type="ECO:0000256" key="2">
    <source>
        <dbReference type="ARBA" id="ARBA00022963"/>
    </source>
</evidence>
<dbReference type="AlphaFoldDB" id="K8EF18"/>
<dbReference type="SUPFAM" id="SSF52151">
    <property type="entry name" value="FabD/lysophospholipase-like"/>
    <property type="match status" value="1"/>
</dbReference>
<evidence type="ECO:0000313" key="8">
    <source>
        <dbReference type="Proteomes" id="UP000198341"/>
    </source>
</evidence>
<feature type="region of interest" description="Disordered" evidence="5">
    <location>
        <begin position="283"/>
        <end position="337"/>
    </location>
</feature>
<gene>
    <name evidence="7" type="ORF">Bathy05g01420</name>
</gene>
<feature type="compositionally biased region" description="Low complexity" evidence="5">
    <location>
        <begin position="315"/>
        <end position="329"/>
    </location>
</feature>
<keyword evidence="2" id="KW-0442">Lipid degradation</keyword>
<evidence type="ECO:0000313" key="7">
    <source>
        <dbReference type="EMBL" id="CCO16631.1"/>
    </source>
</evidence>
<feature type="domain" description="PNPLA" evidence="6">
    <location>
        <begin position="1"/>
        <end position="102"/>
    </location>
</feature>
<keyword evidence="3" id="KW-0443">Lipid metabolism</keyword>
<feature type="short sequence motif" description="DGA/G" evidence="4">
    <location>
        <begin position="89"/>
        <end position="91"/>
    </location>
</feature>
<dbReference type="GO" id="GO:0004620">
    <property type="term" value="F:phospholipase activity"/>
    <property type="evidence" value="ECO:0007669"/>
    <property type="project" value="TreeGrafter"/>
</dbReference>
<dbReference type="PANTHER" id="PTHR24185">
    <property type="entry name" value="CALCIUM-INDEPENDENT PHOSPHOLIPASE A2-GAMMA"/>
    <property type="match status" value="1"/>
</dbReference>
<evidence type="ECO:0000256" key="5">
    <source>
        <dbReference type="SAM" id="MobiDB-lite"/>
    </source>
</evidence>
<dbReference type="GO" id="GO:0016020">
    <property type="term" value="C:membrane"/>
    <property type="evidence" value="ECO:0007669"/>
    <property type="project" value="TreeGrafter"/>
</dbReference>
<protein>
    <recommendedName>
        <fullName evidence="6">PNPLA domain-containing protein</fullName>
    </recommendedName>
</protein>
<organism evidence="7 8">
    <name type="scientific">Bathycoccus prasinos</name>
    <dbReference type="NCBI Taxonomy" id="41875"/>
    <lineage>
        <taxon>Eukaryota</taxon>
        <taxon>Viridiplantae</taxon>
        <taxon>Chlorophyta</taxon>
        <taxon>Mamiellophyceae</taxon>
        <taxon>Mamiellales</taxon>
        <taxon>Bathycoccaceae</taxon>
        <taxon>Bathycoccus</taxon>
    </lineage>
</organism>
<dbReference type="Gene3D" id="3.40.1090.10">
    <property type="entry name" value="Cytosolic phospholipase A2 catalytic domain"/>
    <property type="match status" value="1"/>
</dbReference>